<name>A0A1Z4JM68_LEPBY</name>
<dbReference type="Pfam" id="PF13181">
    <property type="entry name" value="TPR_8"/>
    <property type="match status" value="1"/>
</dbReference>
<dbReference type="GO" id="GO:0008757">
    <property type="term" value="F:S-adenosylmethionine-dependent methyltransferase activity"/>
    <property type="evidence" value="ECO:0007669"/>
    <property type="project" value="InterPro"/>
</dbReference>
<accession>A0A1Z4JM68</accession>
<evidence type="ECO:0000259" key="5">
    <source>
        <dbReference type="PROSITE" id="PS50123"/>
    </source>
</evidence>
<dbReference type="InterPro" id="IPR000780">
    <property type="entry name" value="CheR_MeTrfase"/>
</dbReference>
<dbReference type="Proteomes" id="UP000217895">
    <property type="component" value="Chromosome"/>
</dbReference>
<evidence type="ECO:0000256" key="4">
    <source>
        <dbReference type="PROSITE-ProRule" id="PRU00339"/>
    </source>
</evidence>
<protein>
    <submittedName>
        <fullName evidence="6">Methylase of chemotaxis methyl-accepting protein</fullName>
    </submittedName>
</protein>
<evidence type="ECO:0000313" key="7">
    <source>
        <dbReference type="Proteomes" id="UP000217895"/>
    </source>
</evidence>
<dbReference type="PRINTS" id="PR00996">
    <property type="entry name" value="CHERMTFRASE"/>
</dbReference>
<dbReference type="SMART" id="SM00138">
    <property type="entry name" value="MeTrc"/>
    <property type="match status" value="1"/>
</dbReference>
<keyword evidence="3" id="KW-0949">S-adenosyl-L-methionine</keyword>
<evidence type="ECO:0000256" key="1">
    <source>
        <dbReference type="ARBA" id="ARBA00022603"/>
    </source>
</evidence>
<feature type="domain" description="CheR-type methyltransferase" evidence="5">
    <location>
        <begin position="1"/>
        <end position="238"/>
    </location>
</feature>
<keyword evidence="7" id="KW-1185">Reference proteome</keyword>
<dbReference type="Gene3D" id="1.25.40.10">
    <property type="entry name" value="Tetratricopeptide repeat domain"/>
    <property type="match status" value="1"/>
</dbReference>
<dbReference type="InterPro" id="IPR019734">
    <property type="entry name" value="TPR_rpt"/>
</dbReference>
<keyword evidence="2" id="KW-0808">Transferase</keyword>
<sequence>MQDSIELILKQKLGLDANSVGSRIIARAIAQRRTACQIADDAAYLALVQSSPQELNQLIEAVVIPETWFFRDQGAFAALQEYAETQRICHPQQRMKLLSLPCSTGEEPYSIAITLLKAGFTPDQFQIDAIDVSQQALAKAERAIYSQKSFRGNSLAECDRYFQQTNDGYAVRAEIRKTINFIHGNILQPHFLIAKQYHVVFCRNLLIYLDRSARLQSLDALDQVLLPLGLLFLGAVETPQLAHRAYQLIHYPAAFAFQKQSPDNRLLTPDSKLIKQKQPHQSSNSPSLIRQRSNSIALPPLQSAPTLLETAQDLADRGKLLSAAELCESYIRTYPGQAPAYLLLGQIYQGLNRLKQAEQSFQKALYLNPDTYEALIYLALLKEQQGNNIESQRFRKRAARLINSGYSSSSGS</sequence>
<dbReference type="PANTHER" id="PTHR24422:SF19">
    <property type="entry name" value="CHEMOTAXIS PROTEIN METHYLTRANSFERASE"/>
    <property type="match status" value="1"/>
</dbReference>
<feature type="repeat" description="TPR" evidence="4">
    <location>
        <begin position="338"/>
        <end position="371"/>
    </location>
</feature>
<dbReference type="InterPro" id="IPR050903">
    <property type="entry name" value="Bact_Chemotaxis_MeTrfase"/>
</dbReference>
<dbReference type="SUPFAM" id="SSF53335">
    <property type="entry name" value="S-adenosyl-L-methionine-dependent methyltransferases"/>
    <property type="match status" value="1"/>
</dbReference>
<gene>
    <name evidence="6" type="ORF">NIES2135_46190</name>
</gene>
<dbReference type="Gene3D" id="3.40.50.150">
    <property type="entry name" value="Vaccinia Virus protein VP39"/>
    <property type="match status" value="1"/>
</dbReference>
<dbReference type="PROSITE" id="PS50005">
    <property type="entry name" value="TPR"/>
    <property type="match status" value="1"/>
</dbReference>
<dbReference type="GO" id="GO:0032259">
    <property type="term" value="P:methylation"/>
    <property type="evidence" value="ECO:0007669"/>
    <property type="project" value="UniProtKB-KW"/>
</dbReference>
<dbReference type="AlphaFoldDB" id="A0A1Z4JM68"/>
<dbReference type="EMBL" id="AP018203">
    <property type="protein sequence ID" value="BAY57748.1"/>
    <property type="molecule type" value="Genomic_DNA"/>
</dbReference>
<dbReference type="InterPro" id="IPR011990">
    <property type="entry name" value="TPR-like_helical_dom_sf"/>
</dbReference>
<dbReference type="InterPro" id="IPR022642">
    <property type="entry name" value="CheR_C"/>
</dbReference>
<evidence type="ECO:0000313" key="6">
    <source>
        <dbReference type="EMBL" id="BAY57748.1"/>
    </source>
</evidence>
<dbReference type="PROSITE" id="PS50123">
    <property type="entry name" value="CHER"/>
    <property type="match status" value="1"/>
</dbReference>
<reference evidence="6 7" key="1">
    <citation type="submission" date="2017-06" db="EMBL/GenBank/DDBJ databases">
        <title>Genome sequencing of cyanobaciteial culture collection at National Institute for Environmental Studies (NIES).</title>
        <authorList>
            <person name="Hirose Y."/>
            <person name="Shimura Y."/>
            <person name="Fujisawa T."/>
            <person name="Nakamura Y."/>
            <person name="Kawachi M."/>
        </authorList>
    </citation>
    <scope>NUCLEOTIDE SEQUENCE [LARGE SCALE GENOMIC DNA]</scope>
    <source>
        <strain evidence="6 7">NIES-2135</strain>
    </source>
</reference>
<dbReference type="SMART" id="SM00028">
    <property type="entry name" value="TPR"/>
    <property type="match status" value="1"/>
</dbReference>
<dbReference type="Pfam" id="PF01739">
    <property type="entry name" value="CheR"/>
    <property type="match status" value="1"/>
</dbReference>
<proteinExistence type="predicted"/>
<dbReference type="PROSITE" id="PS50293">
    <property type="entry name" value="TPR_REGION"/>
    <property type="match status" value="1"/>
</dbReference>
<keyword evidence="1 6" id="KW-0489">Methyltransferase</keyword>
<keyword evidence="4" id="KW-0802">TPR repeat</keyword>
<evidence type="ECO:0000256" key="2">
    <source>
        <dbReference type="ARBA" id="ARBA00022679"/>
    </source>
</evidence>
<evidence type="ECO:0000256" key="3">
    <source>
        <dbReference type="ARBA" id="ARBA00022691"/>
    </source>
</evidence>
<dbReference type="PANTHER" id="PTHR24422">
    <property type="entry name" value="CHEMOTAXIS PROTEIN METHYLTRANSFERASE"/>
    <property type="match status" value="1"/>
</dbReference>
<organism evidence="6 7">
    <name type="scientific">Leptolyngbya boryana NIES-2135</name>
    <dbReference type="NCBI Taxonomy" id="1973484"/>
    <lineage>
        <taxon>Bacteria</taxon>
        <taxon>Bacillati</taxon>
        <taxon>Cyanobacteriota</taxon>
        <taxon>Cyanophyceae</taxon>
        <taxon>Leptolyngbyales</taxon>
        <taxon>Leptolyngbyaceae</taxon>
        <taxon>Leptolyngbya group</taxon>
        <taxon>Leptolyngbya</taxon>
    </lineage>
</organism>
<dbReference type="SUPFAM" id="SSF48452">
    <property type="entry name" value="TPR-like"/>
    <property type="match status" value="1"/>
</dbReference>
<dbReference type="InterPro" id="IPR029063">
    <property type="entry name" value="SAM-dependent_MTases_sf"/>
</dbReference>